<dbReference type="InterPro" id="IPR000467">
    <property type="entry name" value="G_patch_dom"/>
</dbReference>
<dbReference type="SMART" id="SM00443">
    <property type="entry name" value="G_patch"/>
    <property type="match status" value="1"/>
</dbReference>
<reference evidence="3" key="1">
    <citation type="submission" date="2010-04" db="EMBL/GenBank/DDBJ databases">
        <authorList>
            <person name="Reid K.E."/>
            <person name="Liao N."/>
            <person name="Chan S."/>
            <person name="Docking R."/>
            <person name="Taylor G."/>
            <person name="Moore R."/>
            <person name="Mayo M."/>
            <person name="Munro S."/>
            <person name="King J."/>
            <person name="Yanchuk A."/>
            <person name="Holt R."/>
            <person name="Jones S."/>
            <person name="Marra M."/>
            <person name="Ritland C.E."/>
            <person name="Ritland K."/>
            <person name="Bohlmann J."/>
        </authorList>
    </citation>
    <scope>NUCLEOTIDE SEQUENCE</scope>
    <source>
        <tissue evidence="3">Bud</tissue>
    </source>
</reference>
<feature type="domain" description="G-patch" evidence="2">
    <location>
        <begin position="47"/>
        <end position="93"/>
    </location>
</feature>
<dbReference type="GO" id="GO:0003676">
    <property type="term" value="F:nucleic acid binding"/>
    <property type="evidence" value="ECO:0007669"/>
    <property type="project" value="InterPro"/>
</dbReference>
<organism evidence="3">
    <name type="scientific">Picea sitchensis</name>
    <name type="common">Sitka spruce</name>
    <name type="synonym">Pinus sitchensis</name>
    <dbReference type="NCBI Taxonomy" id="3332"/>
    <lineage>
        <taxon>Eukaryota</taxon>
        <taxon>Viridiplantae</taxon>
        <taxon>Streptophyta</taxon>
        <taxon>Embryophyta</taxon>
        <taxon>Tracheophyta</taxon>
        <taxon>Spermatophyta</taxon>
        <taxon>Pinopsida</taxon>
        <taxon>Pinidae</taxon>
        <taxon>Conifers I</taxon>
        <taxon>Pinales</taxon>
        <taxon>Pinaceae</taxon>
        <taxon>Picea</taxon>
    </lineage>
</organism>
<dbReference type="InterPro" id="IPR039146">
    <property type="entry name" value="GPANK1"/>
</dbReference>
<dbReference type="EMBL" id="BT122929">
    <property type="protein sequence ID" value="ADE76275.1"/>
    <property type="molecule type" value="mRNA"/>
</dbReference>
<accession>D5A9Q6</accession>
<evidence type="ECO:0000256" key="1">
    <source>
        <dbReference type="SAM" id="MobiDB-lite"/>
    </source>
</evidence>
<dbReference type="Pfam" id="PF01585">
    <property type="entry name" value="G-patch"/>
    <property type="match status" value="1"/>
</dbReference>
<evidence type="ECO:0000259" key="2">
    <source>
        <dbReference type="PROSITE" id="PS50174"/>
    </source>
</evidence>
<sequence>MGKRKEDAEGEEQSHLGLGLDSVSGSDFSSSFYSAGTGSISRNAVQCSNIGFQLLKKCGWKEGTGLGAAEQGRLHPIETHVKHDKRGIGAEKKLKPVINSTPKENDQKQAKTTQKKSKTLSKRLRKLQAEEKRMQEQEFERAFFREFLPDNV</sequence>
<dbReference type="AlphaFoldDB" id="D5A9Q6"/>
<dbReference type="PANTHER" id="PTHR20923:SF1">
    <property type="entry name" value="G PATCH DOMAIN AND ANKYRIN REPEAT-CONTAINING PROTEIN 1"/>
    <property type="match status" value="1"/>
</dbReference>
<feature type="compositionally biased region" description="Low complexity" evidence="1">
    <location>
        <begin position="15"/>
        <end position="24"/>
    </location>
</feature>
<dbReference type="PANTHER" id="PTHR20923">
    <property type="entry name" value="BAT4 PROTEIN-RELATED"/>
    <property type="match status" value="1"/>
</dbReference>
<feature type="region of interest" description="Disordered" evidence="1">
    <location>
        <begin position="1"/>
        <end position="24"/>
    </location>
</feature>
<proteinExistence type="evidence at transcript level"/>
<feature type="compositionally biased region" description="Basic and acidic residues" evidence="1">
    <location>
        <begin position="79"/>
        <end position="94"/>
    </location>
</feature>
<evidence type="ECO:0000313" key="3">
    <source>
        <dbReference type="EMBL" id="ADE76275.1"/>
    </source>
</evidence>
<dbReference type="PROSITE" id="PS50174">
    <property type="entry name" value="G_PATCH"/>
    <property type="match status" value="1"/>
</dbReference>
<name>D5A9Q6_PICSI</name>
<protein>
    <recommendedName>
        <fullName evidence="2">G-patch domain-containing protein</fullName>
    </recommendedName>
</protein>
<feature type="region of interest" description="Disordered" evidence="1">
    <location>
        <begin position="79"/>
        <end position="121"/>
    </location>
</feature>